<keyword evidence="2" id="KW-1185">Reference proteome</keyword>
<dbReference type="AlphaFoldDB" id="A0A7W1XQX7"/>
<protein>
    <recommendedName>
        <fullName evidence="3">Immunity protein 49</fullName>
    </recommendedName>
</protein>
<comment type="caution">
    <text evidence="1">The sequence shown here is derived from an EMBL/GenBank/DDBJ whole genome shotgun (WGS) entry which is preliminary data.</text>
</comment>
<name>A0A7W1XQX7_9BACL</name>
<accession>A0A7W1XQX7</accession>
<sequence>MSQDLLQGLKNVVDRHEEDYFFKVEASREDPTLGNWLKLDSLSHLCYSMAVKRLVLEKNVIEYKQQLYKSGRYLELYILSERLNVPHHPRYVKGATNFKSTADYYGGFYSPLISQNKRLIESMAHLIGWRGEEDFKVNDLNPELGHLGFAVKYIVLREDEKAIEHLETLSHMKLHRMQKKSIEEDMFVLKGILEQNPEQVNEGLAQILKSVKEMRKRVNILGKFYAHPVAGLGWLAQYRGINVEIDDPLCPREIFQTHEFVYPEVDWIPEDLKDKTWKDFVARNY</sequence>
<evidence type="ECO:0000313" key="2">
    <source>
        <dbReference type="Proteomes" id="UP000538292"/>
    </source>
</evidence>
<evidence type="ECO:0008006" key="3">
    <source>
        <dbReference type="Google" id="ProtNLM"/>
    </source>
</evidence>
<organism evidence="1 2">
    <name type="scientific">Thermoactinomyces mirandus</name>
    <dbReference type="NCBI Taxonomy" id="2756294"/>
    <lineage>
        <taxon>Bacteria</taxon>
        <taxon>Bacillati</taxon>
        <taxon>Bacillota</taxon>
        <taxon>Bacilli</taxon>
        <taxon>Bacillales</taxon>
        <taxon>Thermoactinomycetaceae</taxon>
        <taxon>Thermoactinomyces</taxon>
    </lineage>
</organism>
<evidence type="ECO:0000313" key="1">
    <source>
        <dbReference type="EMBL" id="MBA4601547.1"/>
    </source>
</evidence>
<gene>
    <name evidence="1" type="ORF">H2C83_04265</name>
</gene>
<dbReference type="EMBL" id="JACEOL010000010">
    <property type="protein sequence ID" value="MBA4601547.1"/>
    <property type="molecule type" value="Genomic_DNA"/>
</dbReference>
<proteinExistence type="predicted"/>
<reference evidence="1 2" key="1">
    <citation type="submission" date="2020-07" db="EMBL/GenBank/DDBJ databases">
        <title>Thermoactinomyces phylogeny.</title>
        <authorList>
            <person name="Dunlap C."/>
        </authorList>
    </citation>
    <scope>NUCLEOTIDE SEQUENCE [LARGE SCALE GENOMIC DNA]</scope>
    <source>
        <strain evidence="1 2">AMNI-1</strain>
    </source>
</reference>
<dbReference type="Proteomes" id="UP000538292">
    <property type="component" value="Unassembled WGS sequence"/>
</dbReference>
<dbReference type="RefSeq" id="WP_181738144.1">
    <property type="nucleotide sequence ID" value="NZ_JACEOL010000010.1"/>
</dbReference>